<evidence type="ECO:0000256" key="1">
    <source>
        <dbReference type="SAM" id="SignalP"/>
    </source>
</evidence>
<dbReference type="GO" id="GO:0042392">
    <property type="term" value="F:sphingosine-1-phosphate phosphatase activity"/>
    <property type="evidence" value="ECO:0007669"/>
    <property type="project" value="Ensembl"/>
</dbReference>
<accession>A0A8V0YSP1</accession>
<protein>
    <submittedName>
        <fullName evidence="2">Phospholipid phosphatase 6</fullName>
    </submittedName>
</protein>
<dbReference type="GO" id="GO:1902247">
    <property type="term" value="P:geranylgeranyl diphosphate catabolic process"/>
    <property type="evidence" value="ECO:0007669"/>
    <property type="project" value="Ensembl"/>
</dbReference>
<dbReference type="Proteomes" id="UP000000539">
    <property type="component" value="Chromosome 8"/>
</dbReference>
<feature type="signal peptide" evidence="1">
    <location>
        <begin position="1"/>
        <end position="22"/>
    </location>
</feature>
<dbReference type="GO" id="GO:1902565">
    <property type="term" value="P:positive regulation of neutrophil activation"/>
    <property type="evidence" value="ECO:0007669"/>
    <property type="project" value="Ensembl"/>
</dbReference>
<dbReference type="Ensembl" id="ENSGALT00010032454.1">
    <property type="protein sequence ID" value="ENSGALP00010019205.1"/>
    <property type="gene ID" value="ENSGALG00010013486.1"/>
</dbReference>
<sequence length="218" mass="23397">MRLNPSFVGIALSSLLAVDLWASKRLGVCAGEASAWGSARPLLKVVEVSGHGIPWLLGTFYGLCQSDSSAAREVLLNLFFGEAGKGLPGWEDGSKGKGRTERTGGISALPATWLPTAVVAAKSCGISTVAQTHRRQRLQVGCRQYLLALICISQCGNLVQSMHCNYAWCNVFSPGIRLGRCRFNIFACLETAVASKQQASPEPQSLPCETPRCLTWIV</sequence>
<dbReference type="GO" id="GO:0005789">
    <property type="term" value="C:endoplasmic reticulum membrane"/>
    <property type="evidence" value="ECO:0007669"/>
    <property type="project" value="Ensembl"/>
</dbReference>
<reference evidence="2" key="1">
    <citation type="submission" date="2020-11" db="EMBL/GenBank/DDBJ databases">
        <title>Gallus gallus (Chicken) genome, bGalGal1, GRCg7b, maternal haplotype autosomes + Z &amp; W.</title>
        <authorList>
            <person name="Warren W."/>
            <person name="Formenti G."/>
            <person name="Fedrigo O."/>
            <person name="Haase B."/>
            <person name="Mountcastle J."/>
            <person name="Balacco J."/>
            <person name="Tracey A."/>
            <person name="Schneider V."/>
            <person name="Okimoto R."/>
            <person name="Cheng H."/>
            <person name="Hawken R."/>
            <person name="Howe K."/>
            <person name="Jarvis E.D."/>
        </authorList>
    </citation>
    <scope>NUCLEOTIDE SEQUENCE [LARGE SCALE GENOMIC DNA]</scope>
    <source>
        <strain evidence="2">Broiler</strain>
    </source>
</reference>
<dbReference type="GO" id="GO:0052642">
    <property type="term" value="F:lysophosphatidic acid phosphatase activity"/>
    <property type="evidence" value="ECO:0007669"/>
    <property type="project" value="Ensembl"/>
</dbReference>
<organism evidence="2 3">
    <name type="scientific">Gallus gallus</name>
    <name type="common">Chicken</name>
    <dbReference type="NCBI Taxonomy" id="9031"/>
    <lineage>
        <taxon>Eukaryota</taxon>
        <taxon>Metazoa</taxon>
        <taxon>Chordata</taxon>
        <taxon>Craniata</taxon>
        <taxon>Vertebrata</taxon>
        <taxon>Euteleostomi</taxon>
        <taxon>Archelosauria</taxon>
        <taxon>Archosauria</taxon>
        <taxon>Dinosauria</taxon>
        <taxon>Saurischia</taxon>
        <taxon>Theropoda</taxon>
        <taxon>Coelurosauria</taxon>
        <taxon>Aves</taxon>
        <taxon>Neognathae</taxon>
        <taxon>Galloanserae</taxon>
        <taxon>Galliformes</taxon>
        <taxon>Phasianidae</taxon>
        <taxon>Phasianinae</taxon>
        <taxon>Gallus</taxon>
    </lineage>
</organism>
<dbReference type="GO" id="GO:0031965">
    <property type="term" value="C:nuclear membrane"/>
    <property type="evidence" value="ECO:0007669"/>
    <property type="project" value="Ensembl"/>
</dbReference>
<keyword evidence="1" id="KW-0732">Signal</keyword>
<dbReference type="GO" id="GO:0045339">
    <property type="term" value="P:farnesyl diphosphate catabolic process"/>
    <property type="evidence" value="ECO:0007669"/>
    <property type="project" value="Ensembl"/>
</dbReference>
<dbReference type="GO" id="GO:0046839">
    <property type="term" value="P:phospholipid dephosphorylation"/>
    <property type="evidence" value="ECO:0007669"/>
    <property type="project" value="Ensembl"/>
</dbReference>
<proteinExistence type="predicted"/>
<dbReference type="GeneTree" id="ENSGT00940000160907"/>
<evidence type="ECO:0000313" key="3">
    <source>
        <dbReference type="Proteomes" id="UP000000539"/>
    </source>
</evidence>
<feature type="chain" id="PRO_5036497067" evidence="1">
    <location>
        <begin position="23"/>
        <end position="218"/>
    </location>
</feature>
<dbReference type="AlphaFoldDB" id="A0A8V0YSP1"/>
<dbReference type="GO" id="GO:0106405">
    <property type="term" value="F:isoprenoid diphosphate phosphatase activity"/>
    <property type="evidence" value="ECO:0007669"/>
    <property type="project" value="Ensembl"/>
</dbReference>
<dbReference type="GO" id="GO:0008195">
    <property type="term" value="F:phosphatidate phosphatase activity"/>
    <property type="evidence" value="ECO:0007669"/>
    <property type="project" value="Ensembl"/>
</dbReference>
<dbReference type="GO" id="GO:0033383">
    <property type="term" value="P:geranyl diphosphate metabolic process"/>
    <property type="evidence" value="ECO:0007669"/>
    <property type="project" value="Ensembl"/>
</dbReference>
<reference evidence="2" key="2">
    <citation type="submission" date="2025-08" db="UniProtKB">
        <authorList>
            <consortium name="Ensembl"/>
        </authorList>
    </citation>
    <scope>IDENTIFICATION</scope>
    <source>
        <strain evidence="2">broiler</strain>
    </source>
</reference>
<name>A0A8V0YSP1_CHICK</name>
<reference evidence="2" key="3">
    <citation type="submission" date="2025-09" db="UniProtKB">
        <authorList>
            <consortium name="Ensembl"/>
        </authorList>
    </citation>
    <scope>IDENTIFICATION</scope>
    <source>
        <strain evidence="2">broiler</strain>
    </source>
</reference>
<evidence type="ECO:0000313" key="2">
    <source>
        <dbReference type="Ensembl" id="ENSGALP00010019205.1"/>
    </source>
</evidence>
<keyword evidence="3" id="KW-1185">Reference proteome</keyword>